<dbReference type="InterPro" id="IPR004675">
    <property type="entry name" value="AhpD_core"/>
</dbReference>
<dbReference type="AlphaFoldDB" id="R7WMA7"/>
<dbReference type="EMBL" id="APMY01000103">
    <property type="protein sequence ID" value="EOM75149.1"/>
    <property type="molecule type" value="Genomic_DNA"/>
</dbReference>
<evidence type="ECO:0000259" key="1">
    <source>
        <dbReference type="Pfam" id="PF02627"/>
    </source>
</evidence>
<dbReference type="RefSeq" id="WP_010839587.1">
    <property type="nucleotide sequence ID" value="NZ_APMY01000103.1"/>
</dbReference>
<comment type="caution">
    <text evidence="2">The sequence shown here is derived from an EMBL/GenBank/DDBJ whole genome shotgun (WGS) entry which is preliminary data.</text>
</comment>
<dbReference type="eggNOG" id="COG2128">
    <property type="taxonomic scope" value="Bacteria"/>
</dbReference>
<dbReference type="GO" id="GO:0051920">
    <property type="term" value="F:peroxiredoxin activity"/>
    <property type="evidence" value="ECO:0007669"/>
    <property type="project" value="InterPro"/>
</dbReference>
<dbReference type="Gene3D" id="1.20.1290.10">
    <property type="entry name" value="AhpD-like"/>
    <property type="match status" value="1"/>
</dbReference>
<dbReference type="InterPro" id="IPR029032">
    <property type="entry name" value="AhpD-like"/>
</dbReference>
<keyword evidence="3" id="KW-1185">Reference proteome</keyword>
<accession>R7WMA7</accession>
<dbReference type="PATRIC" id="fig|1273125.3.peg.3390"/>
<protein>
    <recommendedName>
        <fullName evidence="1">Carboxymuconolactone decarboxylase-like domain-containing protein</fullName>
    </recommendedName>
</protein>
<dbReference type="NCBIfam" id="TIGR00778">
    <property type="entry name" value="ahpD_dom"/>
    <property type="match status" value="1"/>
</dbReference>
<dbReference type="PANTHER" id="PTHR35446:SF2">
    <property type="entry name" value="CARBOXYMUCONOLACTONE DECARBOXYLASE-LIKE DOMAIN-CONTAINING PROTEIN"/>
    <property type="match status" value="1"/>
</dbReference>
<gene>
    <name evidence="2" type="ORF">Rrhod_3559</name>
</gene>
<evidence type="ECO:0000313" key="3">
    <source>
        <dbReference type="Proteomes" id="UP000013525"/>
    </source>
</evidence>
<dbReference type="Pfam" id="PF02627">
    <property type="entry name" value="CMD"/>
    <property type="match status" value="1"/>
</dbReference>
<organism evidence="2 3">
    <name type="scientific">Rhodococcus rhodnii LMG 5362</name>
    <dbReference type="NCBI Taxonomy" id="1273125"/>
    <lineage>
        <taxon>Bacteria</taxon>
        <taxon>Bacillati</taxon>
        <taxon>Actinomycetota</taxon>
        <taxon>Actinomycetes</taxon>
        <taxon>Mycobacteriales</taxon>
        <taxon>Nocardiaceae</taxon>
        <taxon>Rhodococcus</taxon>
    </lineage>
</organism>
<dbReference type="InterPro" id="IPR003779">
    <property type="entry name" value="CMD-like"/>
</dbReference>
<name>R7WMA7_9NOCA</name>
<feature type="domain" description="Carboxymuconolactone decarboxylase-like" evidence="1">
    <location>
        <begin position="14"/>
        <end position="99"/>
    </location>
</feature>
<dbReference type="PANTHER" id="PTHR35446">
    <property type="entry name" value="SI:CH211-175M2.5"/>
    <property type="match status" value="1"/>
</dbReference>
<dbReference type="SUPFAM" id="SSF69118">
    <property type="entry name" value="AhpD-like"/>
    <property type="match status" value="1"/>
</dbReference>
<proteinExistence type="predicted"/>
<evidence type="ECO:0000313" key="2">
    <source>
        <dbReference type="EMBL" id="EOM75149.1"/>
    </source>
</evidence>
<reference evidence="2 3" key="1">
    <citation type="journal article" date="2013" name="Genome Announc.">
        <title>Draft Genome Sequence of Rhodococcus rhodnii Strain LMG5362, a Symbiont of Rhodnius prolixus (Hemiptera, Reduviidae, Triatominae), the Principle Vector of Trypanosoma cruzi.</title>
        <authorList>
            <person name="Pachebat J.A."/>
            <person name="van Keulen G."/>
            <person name="Whitten M.M."/>
            <person name="Girdwood S."/>
            <person name="Del Sol R."/>
            <person name="Dyson P.J."/>
            <person name="Facey P.D."/>
        </authorList>
    </citation>
    <scope>NUCLEOTIDE SEQUENCE [LARGE SCALE GENOMIC DNA]</scope>
    <source>
        <strain evidence="2 3">LMG 5362</strain>
    </source>
</reference>
<sequence>MTGPFRVAVDKQAPSVFKAMNAVAAEIGARAQAVGLSRRIVELVNVRVSQINRCAFCLDLHTRRAREAGETEQRLAVLPAWREVDLFEPAERAALEIAESVATVDGEHIDDANYAPLHEFLDDDQIAVLVWTAITIGAYNRVSIMSAHRVRERT</sequence>
<dbReference type="Proteomes" id="UP000013525">
    <property type="component" value="Unassembled WGS sequence"/>
</dbReference>